<reference evidence="8 9" key="1">
    <citation type="journal article" date="2019" name="Int. J. Syst. Evol. Microbiol.">
        <title>The Global Catalogue of Microorganisms (GCM) 10K type strain sequencing project: providing services to taxonomists for standard genome sequencing and annotation.</title>
        <authorList>
            <consortium name="The Broad Institute Genomics Platform"/>
            <consortium name="The Broad Institute Genome Sequencing Center for Infectious Disease"/>
            <person name="Wu L."/>
            <person name="Ma J."/>
        </authorList>
    </citation>
    <scope>NUCLEOTIDE SEQUENCE [LARGE SCALE GENOMIC DNA]</scope>
    <source>
        <strain evidence="8 9">JCM 14319</strain>
    </source>
</reference>
<dbReference type="EMBL" id="BAAANH010000005">
    <property type="protein sequence ID" value="GAA1763236.1"/>
    <property type="molecule type" value="Genomic_DNA"/>
</dbReference>
<keyword evidence="9" id="KW-1185">Reference proteome</keyword>
<protein>
    <submittedName>
        <fullName evidence="8">Methyltransferase</fullName>
    </submittedName>
</protein>
<dbReference type="Gene3D" id="3.40.50.150">
    <property type="entry name" value="Vaccinia Virus protein VP39"/>
    <property type="match status" value="1"/>
</dbReference>
<dbReference type="PANTHER" id="PTHR45875">
    <property type="entry name" value="METHYLTRANSFERASE N6AMT1"/>
    <property type="match status" value="1"/>
</dbReference>
<gene>
    <name evidence="8" type="ORF">GCM10009747_23430</name>
</gene>
<accession>A0ABN2KQT2</accession>
<dbReference type="Pfam" id="PF05175">
    <property type="entry name" value="MTS"/>
    <property type="match status" value="1"/>
</dbReference>
<comment type="similarity">
    <text evidence="1">Belongs to the eukaryotic/archaeal PrmC-related family.</text>
</comment>
<dbReference type="PROSITE" id="PS00092">
    <property type="entry name" value="N6_MTASE"/>
    <property type="match status" value="1"/>
</dbReference>
<dbReference type="InterPro" id="IPR002052">
    <property type="entry name" value="DNA_methylase_N6_adenine_CS"/>
</dbReference>
<dbReference type="CDD" id="cd02440">
    <property type="entry name" value="AdoMet_MTases"/>
    <property type="match status" value="1"/>
</dbReference>
<dbReference type="InterPro" id="IPR056684">
    <property type="entry name" value="DUF7782"/>
</dbReference>
<keyword evidence="4" id="KW-0949">S-adenosyl-L-methionine</keyword>
<dbReference type="Proteomes" id="UP001500506">
    <property type="component" value="Unassembled WGS sequence"/>
</dbReference>
<evidence type="ECO:0000256" key="1">
    <source>
        <dbReference type="ARBA" id="ARBA00006149"/>
    </source>
</evidence>
<proteinExistence type="inferred from homology"/>
<evidence type="ECO:0000313" key="8">
    <source>
        <dbReference type="EMBL" id="GAA1763236.1"/>
    </source>
</evidence>
<evidence type="ECO:0000256" key="4">
    <source>
        <dbReference type="ARBA" id="ARBA00022691"/>
    </source>
</evidence>
<dbReference type="InterPro" id="IPR052190">
    <property type="entry name" value="Euk-Arch_PrmC-MTase"/>
</dbReference>
<evidence type="ECO:0000259" key="7">
    <source>
        <dbReference type="Pfam" id="PF25004"/>
    </source>
</evidence>
<feature type="domain" description="DUF7782" evidence="7">
    <location>
        <begin position="475"/>
        <end position="573"/>
    </location>
</feature>
<dbReference type="Pfam" id="PF25004">
    <property type="entry name" value="DUF7782"/>
    <property type="match status" value="1"/>
</dbReference>
<evidence type="ECO:0000256" key="3">
    <source>
        <dbReference type="ARBA" id="ARBA00022679"/>
    </source>
</evidence>
<feature type="domain" description="DUF7059" evidence="6">
    <location>
        <begin position="76"/>
        <end position="166"/>
    </location>
</feature>
<keyword evidence="3" id="KW-0808">Transferase</keyword>
<sequence length="577" mass="61393">MSGLPSLSDRTPTLRATCDIGVTGRNLRWTPDDAHVTIVDVRLNCRVNAEPNREPRDRTTDRTTDLLARLHADLRRARFTVGALQALWGTAAAAALHRGERVPARRVLEARRAEHGSSADLATLAELFVLGLPVPADDVARALPELGVDAGAELGLIARRGPSVVASLDLRPYAFTDARGSGEWWILSDLGELAIEGPLGEQHVLGVGGASMTLAGLMLPTPARSVLDLGTGCGIQAMHASRFADRVVATDISERALKLAGMNLELNGIEGVELRLGSLYEPVAGERFDRIVSNPPFVITPRVAGVPEYDYRDGGMVGDELVESVIRAAGDHLEPGGVAQLLANWEYAGDRDGLARAAEWAGGLDHWIVEREVQHVTEYAETWIRDGGTRPGTEAFGRLYTAWLDDFEARGVDRVGFGYVLLRRRDAADVATRASGSAGQARVERLHGPLGDVGAGLGGHLVECLVAHDRQSSLSDAELAAIRLTVAGDITEERHYWPGDDDPTAMLLRQGGGFARSVVLDTGLAALVGACDGELAVGAIIAALAQLLEVDESALAAELLPAARALIDDGMLLLPSE</sequence>
<evidence type="ECO:0000259" key="6">
    <source>
        <dbReference type="Pfam" id="PF23186"/>
    </source>
</evidence>
<name>A0ABN2KQT2_9MICO</name>
<organism evidence="8 9">
    <name type="scientific">Agromyces humatus</name>
    <dbReference type="NCBI Taxonomy" id="279573"/>
    <lineage>
        <taxon>Bacteria</taxon>
        <taxon>Bacillati</taxon>
        <taxon>Actinomycetota</taxon>
        <taxon>Actinomycetes</taxon>
        <taxon>Micrococcales</taxon>
        <taxon>Microbacteriaceae</taxon>
        <taxon>Agromyces</taxon>
    </lineage>
</organism>
<evidence type="ECO:0000259" key="5">
    <source>
        <dbReference type="Pfam" id="PF05175"/>
    </source>
</evidence>
<dbReference type="InterPro" id="IPR007848">
    <property type="entry name" value="Small_mtfrase_dom"/>
</dbReference>
<feature type="domain" description="Methyltransferase small" evidence="5">
    <location>
        <begin position="214"/>
        <end position="344"/>
    </location>
</feature>
<dbReference type="GO" id="GO:0008168">
    <property type="term" value="F:methyltransferase activity"/>
    <property type="evidence" value="ECO:0007669"/>
    <property type="project" value="UniProtKB-KW"/>
</dbReference>
<dbReference type="GO" id="GO:0032259">
    <property type="term" value="P:methylation"/>
    <property type="evidence" value="ECO:0007669"/>
    <property type="project" value="UniProtKB-KW"/>
</dbReference>
<evidence type="ECO:0000313" key="9">
    <source>
        <dbReference type="Proteomes" id="UP001500506"/>
    </source>
</evidence>
<dbReference type="InterPro" id="IPR029063">
    <property type="entry name" value="SAM-dependent_MTases_sf"/>
</dbReference>
<evidence type="ECO:0000256" key="2">
    <source>
        <dbReference type="ARBA" id="ARBA00022603"/>
    </source>
</evidence>
<dbReference type="PANTHER" id="PTHR45875:SF1">
    <property type="entry name" value="METHYLTRANSFERASE N6AMT1"/>
    <property type="match status" value="1"/>
</dbReference>
<dbReference type="Pfam" id="PF23186">
    <property type="entry name" value="DUF7059"/>
    <property type="match status" value="1"/>
</dbReference>
<comment type="caution">
    <text evidence="8">The sequence shown here is derived from an EMBL/GenBank/DDBJ whole genome shotgun (WGS) entry which is preliminary data.</text>
</comment>
<keyword evidence="2 8" id="KW-0489">Methyltransferase</keyword>
<dbReference type="InterPro" id="IPR055487">
    <property type="entry name" value="DUF7059"/>
</dbReference>
<dbReference type="SUPFAM" id="SSF53335">
    <property type="entry name" value="S-adenosyl-L-methionine-dependent methyltransferases"/>
    <property type="match status" value="1"/>
</dbReference>